<dbReference type="Proteomes" id="UP001610432">
    <property type="component" value="Unassembled WGS sequence"/>
</dbReference>
<dbReference type="GeneID" id="98147637"/>
<dbReference type="RefSeq" id="XP_070887904.1">
    <property type="nucleotide sequence ID" value="XM_071032565.1"/>
</dbReference>
<evidence type="ECO:0000313" key="2">
    <source>
        <dbReference type="Proteomes" id="UP001610432"/>
    </source>
</evidence>
<gene>
    <name evidence="1" type="ORF">BJX67DRAFT_379421</name>
</gene>
<name>A0ABR4LWK9_9EURO</name>
<proteinExistence type="predicted"/>
<reference evidence="1 2" key="1">
    <citation type="submission" date="2024-07" db="EMBL/GenBank/DDBJ databases">
        <title>Section-level genome sequencing and comparative genomics of Aspergillus sections Usti and Cavernicolus.</title>
        <authorList>
            <consortium name="Lawrence Berkeley National Laboratory"/>
            <person name="Nybo J.L."/>
            <person name="Vesth T.C."/>
            <person name="Theobald S."/>
            <person name="Frisvad J.C."/>
            <person name="Larsen T.O."/>
            <person name="Kjaerboelling I."/>
            <person name="Rothschild-Mancinelli K."/>
            <person name="Lyhne E.K."/>
            <person name="Kogle M.E."/>
            <person name="Barry K."/>
            <person name="Clum A."/>
            <person name="Na H."/>
            <person name="Ledsgaard L."/>
            <person name="Lin J."/>
            <person name="Lipzen A."/>
            <person name="Kuo A."/>
            <person name="Riley R."/>
            <person name="Mondo S."/>
            <person name="Labutti K."/>
            <person name="Haridas S."/>
            <person name="Pangalinan J."/>
            <person name="Salamov A.A."/>
            <person name="Simmons B.A."/>
            <person name="Magnuson J.K."/>
            <person name="Chen J."/>
            <person name="Drula E."/>
            <person name="Henrissat B."/>
            <person name="Wiebenga A."/>
            <person name="Lubbers R.J."/>
            <person name="Gomes A.C."/>
            <person name="Macurrencykelacurrency M.R."/>
            <person name="Stajich J."/>
            <person name="Grigoriev I.V."/>
            <person name="Mortensen U.H."/>
            <person name="De Vries R.P."/>
            <person name="Baker S.E."/>
            <person name="Andersen M.R."/>
        </authorList>
    </citation>
    <scope>NUCLEOTIDE SEQUENCE [LARGE SCALE GENOMIC DNA]</scope>
    <source>
        <strain evidence="1 2">CBS 449.75</strain>
    </source>
</reference>
<evidence type="ECO:0000313" key="1">
    <source>
        <dbReference type="EMBL" id="KAL2868925.1"/>
    </source>
</evidence>
<protein>
    <submittedName>
        <fullName evidence="1">Uncharacterized protein</fullName>
    </submittedName>
</protein>
<comment type="caution">
    <text evidence="1">The sequence shown here is derived from an EMBL/GenBank/DDBJ whole genome shotgun (WGS) entry which is preliminary data.</text>
</comment>
<dbReference type="EMBL" id="JBFXLQ010000011">
    <property type="protein sequence ID" value="KAL2868925.1"/>
    <property type="molecule type" value="Genomic_DNA"/>
</dbReference>
<keyword evidence="2" id="KW-1185">Reference proteome</keyword>
<sequence>MPKYTALIKYDSLDAYRQHGAQIEMTATAFFAAMGATEQAPFFSTRSMPPTHRTSFVLPDGVVVEEWKAPFPEGVRVEISPSQ</sequence>
<accession>A0ABR4LWK9</accession>
<organism evidence="1 2">
    <name type="scientific">Aspergillus lucknowensis</name>
    <dbReference type="NCBI Taxonomy" id="176173"/>
    <lineage>
        <taxon>Eukaryota</taxon>
        <taxon>Fungi</taxon>
        <taxon>Dikarya</taxon>
        <taxon>Ascomycota</taxon>
        <taxon>Pezizomycotina</taxon>
        <taxon>Eurotiomycetes</taxon>
        <taxon>Eurotiomycetidae</taxon>
        <taxon>Eurotiales</taxon>
        <taxon>Aspergillaceae</taxon>
        <taxon>Aspergillus</taxon>
        <taxon>Aspergillus subgen. Nidulantes</taxon>
    </lineage>
</organism>